<evidence type="ECO:0000256" key="1">
    <source>
        <dbReference type="SAM" id="SignalP"/>
    </source>
</evidence>
<reference evidence="2 3" key="1">
    <citation type="submission" date="2016-11" db="EMBL/GenBank/DDBJ databases">
        <title>A multilocus sequence analysis scheme for characterization of bacteria in the genus Thioclava.</title>
        <authorList>
            <person name="Liu Y."/>
            <person name="Shao Z."/>
        </authorList>
    </citation>
    <scope>NUCLEOTIDE SEQUENCE [LARGE SCALE GENOMIC DNA]</scope>
    <source>
        <strain evidence="2 3">11.10-0-13</strain>
    </source>
</reference>
<dbReference type="Proteomes" id="UP000242224">
    <property type="component" value="Unassembled WGS sequence"/>
</dbReference>
<sequence length="178" mass="18513">MTRKPLLALLAALGVTVSSVGAAAARDAGTPGASQGVIIAPMGTVAQSSGGPGIGWTNQGKTQIAAELQTFPQFRGIRASDYTVAELTNMLHAARRGRMDVALYFANHENLMPGGPGIGATDQGKSQLAAQLGVDPGNYTVGQLERMQNDVQRGHMDAANFVATHGDPAPRGYIVFIR</sequence>
<comment type="caution">
    <text evidence="2">The sequence shown here is derived from an EMBL/GenBank/DDBJ whole genome shotgun (WGS) entry which is preliminary data.</text>
</comment>
<dbReference type="EMBL" id="MPZS01000001">
    <property type="protein sequence ID" value="OOY13387.1"/>
    <property type="molecule type" value="Genomic_DNA"/>
</dbReference>
<feature type="signal peptide" evidence="1">
    <location>
        <begin position="1"/>
        <end position="24"/>
    </location>
</feature>
<dbReference type="RefSeq" id="WP_078525493.1">
    <property type="nucleotide sequence ID" value="NZ_MPZS01000001.1"/>
</dbReference>
<name>A0ABX3MPM9_9RHOB</name>
<protein>
    <submittedName>
        <fullName evidence="2">Uncharacterized protein</fullName>
    </submittedName>
</protein>
<feature type="chain" id="PRO_5045736444" evidence="1">
    <location>
        <begin position="25"/>
        <end position="178"/>
    </location>
</feature>
<keyword evidence="3" id="KW-1185">Reference proteome</keyword>
<gene>
    <name evidence="2" type="ORF">BMG00_06300</name>
</gene>
<evidence type="ECO:0000313" key="2">
    <source>
        <dbReference type="EMBL" id="OOY13387.1"/>
    </source>
</evidence>
<keyword evidence="1" id="KW-0732">Signal</keyword>
<proteinExistence type="predicted"/>
<accession>A0ABX3MPM9</accession>
<evidence type="ECO:0000313" key="3">
    <source>
        <dbReference type="Proteomes" id="UP000242224"/>
    </source>
</evidence>
<organism evidence="2 3">
    <name type="scientific">Thioclava marina</name>
    <dbReference type="NCBI Taxonomy" id="1915077"/>
    <lineage>
        <taxon>Bacteria</taxon>
        <taxon>Pseudomonadati</taxon>
        <taxon>Pseudomonadota</taxon>
        <taxon>Alphaproteobacteria</taxon>
        <taxon>Rhodobacterales</taxon>
        <taxon>Paracoccaceae</taxon>
        <taxon>Thioclava</taxon>
    </lineage>
</organism>